<evidence type="ECO:0000259" key="6">
    <source>
        <dbReference type="Pfam" id="PF01095"/>
    </source>
</evidence>
<evidence type="ECO:0000256" key="1">
    <source>
        <dbReference type="ARBA" id="ARBA00005184"/>
    </source>
</evidence>
<evidence type="ECO:0000256" key="3">
    <source>
        <dbReference type="ARBA" id="ARBA00013229"/>
    </source>
</evidence>
<organism evidence="7 8">
    <name type="scientific">Brassica napus</name>
    <name type="common">Rape</name>
    <dbReference type="NCBI Taxonomy" id="3708"/>
    <lineage>
        <taxon>Eukaryota</taxon>
        <taxon>Viridiplantae</taxon>
        <taxon>Streptophyta</taxon>
        <taxon>Embryophyta</taxon>
        <taxon>Tracheophyta</taxon>
        <taxon>Spermatophyta</taxon>
        <taxon>Magnoliopsida</taxon>
        <taxon>eudicotyledons</taxon>
        <taxon>Gunneridae</taxon>
        <taxon>Pentapetalae</taxon>
        <taxon>rosids</taxon>
        <taxon>malvids</taxon>
        <taxon>Brassicales</taxon>
        <taxon>Brassicaceae</taxon>
        <taxon>Brassiceae</taxon>
        <taxon>Brassica</taxon>
    </lineage>
</organism>
<evidence type="ECO:0000313" key="7">
    <source>
        <dbReference type="EMBL" id="KAH0856058.1"/>
    </source>
</evidence>
<dbReference type="EMBL" id="JAGKQM010000019">
    <property type="protein sequence ID" value="KAH0856058.1"/>
    <property type="molecule type" value="Genomic_DNA"/>
</dbReference>
<keyword evidence="8" id="KW-1185">Reference proteome</keyword>
<dbReference type="EC" id="3.1.1.11" evidence="3"/>
<dbReference type="Pfam" id="PF01095">
    <property type="entry name" value="Pectinesterase"/>
    <property type="match status" value="1"/>
</dbReference>
<evidence type="ECO:0000256" key="4">
    <source>
        <dbReference type="ARBA" id="ARBA00022801"/>
    </source>
</evidence>
<dbReference type="Proteomes" id="UP000824890">
    <property type="component" value="Unassembled WGS sequence"/>
</dbReference>
<comment type="caution">
    <text evidence="7">The sequence shown here is derived from an EMBL/GenBank/DDBJ whole genome shotgun (WGS) entry which is preliminary data.</text>
</comment>
<accession>A0ABQ7XJB4</accession>
<dbReference type="SUPFAM" id="SSF51126">
    <property type="entry name" value="Pectin lyase-like"/>
    <property type="match status" value="1"/>
</dbReference>
<comment type="similarity">
    <text evidence="2">Belongs to the pectinesterase family.</text>
</comment>
<dbReference type="InterPro" id="IPR011050">
    <property type="entry name" value="Pectin_lyase_fold/virulence"/>
</dbReference>
<dbReference type="InterPro" id="IPR000070">
    <property type="entry name" value="Pectinesterase_cat"/>
</dbReference>
<evidence type="ECO:0000313" key="8">
    <source>
        <dbReference type="Proteomes" id="UP000824890"/>
    </source>
</evidence>
<comment type="pathway">
    <text evidence="1">Glycan metabolism; pectin degradation; 2-dehydro-3-deoxy-D-gluconate from pectin: step 1/5.</text>
</comment>
<evidence type="ECO:0000256" key="5">
    <source>
        <dbReference type="ARBA" id="ARBA00023085"/>
    </source>
</evidence>
<sequence>MVMRRKMSLERMATSRTVTVAQDGSGDYCSVQDAVDSVPIGNTCRTVICLSPGIYRQPVYVAKKKNFITLAGIFPETTVLTWNNTASKNEHHQEARVIGKGTFASGTVIVEGDDFIAENITFENSSPQGSGQAVAVRVSADRCAFYNCRFLSWQGSVDFIFGNSTALLEHCHIHCKSPGYITAQSRKSPQESTGYVFLRCVITGNGESGYMYLGRPWRPFGRVVFAYTYMDACIRNVGWHNWGNEDNEESACFYEYRCFGPGSCLSERVTWWRELMDEEVGQFLHYCFVDPDQDRPWLCPRTGGRTPCSA</sequence>
<evidence type="ECO:0000256" key="2">
    <source>
        <dbReference type="ARBA" id="ARBA00008891"/>
    </source>
</evidence>
<dbReference type="PANTHER" id="PTHR31321">
    <property type="entry name" value="ACYL-COA THIOESTER HYDROLASE YBHC-RELATED"/>
    <property type="match status" value="1"/>
</dbReference>
<feature type="domain" description="Pectinesterase catalytic" evidence="6">
    <location>
        <begin position="154"/>
        <end position="273"/>
    </location>
</feature>
<dbReference type="InterPro" id="IPR012334">
    <property type="entry name" value="Pectin_lyas_fold"/>
</dbReference>
<gene>
    <name evidence="7" type="ORF">HID58_084319</name>
</gene>
<name>A0ABQ7XJB4_BRANA</name>
<protein>
    <recommendedName>
        <fullName evidence="3">pectinesterase</fullName>
        <ecNumber evidence="3">3.1.1.11</ecNumber>
    </recommendedName>
</protein>
<dbReference type="PANTHER" id="PTHR31321:SF100">
    <property type="entry name" value="PECTINESTERASE"/>
    <property type="match status" value="1"/>
</dbReference>
<keyword evidence="5" id="KW-0063">Aspartyl esterase</keyword>
<dbReference type="Gene3D" id="2.160.20.10">
    <property type="entry name" value="Single-stranded right-handed beta-helix, Pectin lyase-like"/>
    <property type="match status" value="1"/>
</dbReference>
<proteinExistence type="inferred from homology"/>
<reference evidence="7 8" key="1">
    <citation type="submission" date="2021-05" db="EMBL/GenBank/DDBJ databases">
        <title>Genome Assembly of Synthetic Allotetraploid Brassica napus Reveals Homoeologous Exchanges between Subgenomes.</title>
        <authorList>
            <person name="Davis J.T."/>
        </authorList>
    </citation>
    <scope>NUCLEOTIDE SEQUENCE [LARGE SCALE GENOMIC DNA]</scope>
    <source>
        <strain evidence="8">cv. Da-Ae</strain>
        <tissue evidence="7">Seedling</tissue>
    </source>
</reference>
<keyword evidence="4" id="KW-0378">Hydrolase</keyword>